<dbReference type="PANTHER" id="PTHR43640:SF1">
    <property type="entry name" value="THIOREDOXIN-DEPENDENT PEROXIREDOXIN"/>
    <property type="match status" value="1"/>
</dbReference>
<name>A0A1F5GHG6_9BACT</name>
<feature type="domain" description="Thioredoxin" evidence="1">
    <location>
        <begin position="8"/>
        <end position="162"/>
    </location>
</feature>
<dbReference type="PROSITE" id="PS51352">
    <property type="entry name" value="THIOREDOXIN_2"/>
    <property type="match status" value="1"/>
</dbReference>
<sequence>MAIESFSVPVGSNIIPFDLPATDGKNYSAESFKEAKALVVAFSCNHCPYAKAAWPLLIKLAGEFKDKGISFVAINPNDENQYPEDSFSEMKKRITDWKINFPYLRDETQEVAKAYKAACTPDIYVYDDNRKLYYHGRINDNWQNPEKVTKEELKDALDSLLLGNPPPQPQYPSLGCSIKWKG</sequence>
<dbReference type="InterPro" id="IPR000866">
    <property type="entry name" value="AhpC/TSA"/>
</dbReference>
<gene>
    <name evidence="2" type="ORF">A3D07_01405</name>
</gene>
<accession>A0A1F5GHG6</accession>
<evidence type="ECO:0000259" key="1">
    <source>
        <dbReference type="PROSITE" id="PS51352"/>
    </source>
</evidence>
<dbReference type="InterPro" id="IPR047262">
    <property type="entry name" value="PRX-like1"/>
</dbReference>
<proteinExistence type="predicted"/>
<dbReference type="InterPro" id="IPR013766">
    <property type="entry name" value="Thioredoxin_domain"/>
</dbReference>
<dbReference type="EMBL" id="MFBF01000018">
    <property type="protein sequence ID" value="OGD91300.1"/>
    <property type="molecule type" value="Genomic_DNA"/>
</dbReference>
<dbReference type="Pfam" id="PF00578">
    <property type="entry name" value="AhpC-TSA"/>
    <property type="match status" value="1"/>
</dbReference>
<dbReference type="Gene3D" id="3.40.30.10">
    <property type="entry name" value="Glutaredoxin"/>
    <property type="match status" value="1"/>
</dbReference>
<reference evidence="2 3" key="1">
    <citation type="journal article" date="2016" name="Nat. Commun.">
        <title>Thousands of microbial genomes shed light on interconnected biogeochemical processes in an aquifer system.</title>
        <authorList>
            <person name="Anantharaman K."/>
            <person name="Brown C.T."/>
            <person name="Hug L.A."/>
            <person name="Sharon I."/>
            <person name="Castelle C.J."/>
            <person name="Probst A.J."/>
            <person name="Thomas B.C."/>
            <person name="Singh A."/>
            <person name="Wilkins M.J."/>
            <person name="Karaoz U."/>
            <person name="Brodie E.L."/>
            <person name="Williams K.H."/>
            <person name="Hubbard S.S."/>
            <person name="Banfield J.F."/>
        </authorList>
    </citation>
    <scope>NUCLEOTIDE SEQUENCE [LARGE SCALE GENOMIC DNA]</scope>
</reference>
<evidence type="ECO:0000313" key="3">
    <source>
        <dbReference type="Proteomes" id="UP000177124"/>
    </source>
</evidence>
<dbReference type="Proteomes" id="UP000177124">
    <property type="component" value="Unassembled WGS sequence"/>
</dbReference>
<evidence type="ECO:0000313" key="2">
    <source>
        <dbReference type="EMBL" id="OGD91300.1"/>
    </source>
</evidence>
<protein>
    <recommendedName>
        <fullName evidence="1">Thioredoxin domain-containing protein</fullName>
    </recommendedName>
</protein>
<dbReference type="SUPFAM" id="SSF52833">
    <property type="entry name" value="Thioredoxin-like"/>
    <property type="match status" value="1"/>
</dbReference>
<dbReference type="AlphaFoldDB" id="A0A1F5GHG6"/>
<comment type="caution">
    <text evidence="2">The sequence shown here is derived from an EMBL/GenBank/DDBJ whole genome shotgun (WGS) entry which is preliminary data.</text>
</comment>
<dbReference type="InterPro" id="IPR036249">
    <property type="entry name" value="Thioredoxin-like_sf"/>
</dbReference>
<dbReference type="PANTHER" id="PTHR43640">
    <property type="entry name" value="OS07G0260300 PROTEIN"/>
    <property type="match status" value="1"/>
</dbReference>
<dbReference type="STRING" id="1797716.A3D07_01405"/>
<dbReference type="GO" id="GO:0016491">
    <property type="term" value="F:oxidoreductase activity"/>
    <property type="evidence" value="ECO:0007669"/>
    <property type="project" value="InterPro"/>
</dbReference>
<organism evidence="2 3">
    <name type="scientific">Candidatus Curtissbacteria bacterium RIFCSPHIGHO2_02_FULL_42_15</name>
    <dbReference type="NCBI Taxonomy" id="1797716"/>
    <lineage>
        <taxon>Bacteria</taxon>
        <taxon>Candidatus Curtissiibacteriota</taxon>
    </lineage>
</organism>
<dbReference type="GO" id="GO:0016209">
    <property type="term" value="F:antioxidant activity"/>
    <property type="evidence" value="ECO:0007669"/>
    <property type="project" value="InterPro"/>
</dbReference>
<dbReference type="CDD" id="cd02969">
    <property type="entry name" value="PRX_like1"/>
    <property type="match status" value="1"/>
</dbReference>